<name>Q8EF06_SHEON</name>
<dbReference type="Proteomes" id="UP000008186">
    <property type="component" value="Chromosome"/>
</dbReference>
<reference evidence="2 3" key="1">
    <citation type="journal article" date="2002" name="Nat. Biotechnol.">
        <title>Genome sequence of the dissimilatory metal ion-reducing bacterium Shewanella oneidensis.</title>
        <authorList>
            <person name="Heidelberg J.F."/>
            <person name="Paulsen I.T."/>
            <person name="Nelson K.E."/>
            <person name="Gaidos E.J."/>
            <person name="Nelson W.C."/>
            <person name="Read T.D."/>
            <person name="Eisen J.A."/>
            <person name="Seshadri R."/>
            <person name="Ward N."/>
            <person name="Methe B."/>
            <person name="Clayton R.A."/>
            <person name="Meyer T."/>
            <person name="Tsapin A."/>
            <person name="Scott J."/>
            <person name="Beanan M."/>
            <person name="Brinkac L."/>
            <person name="Daugherty S."/>
            <person name="DeBoy R.T."/>
            <person name="Dodson R.J."/>
            <person name="Durkin A.S."/>
            <person name="Haft D.H."/>
            <person name="Kolonay J.F."/>
            <person name="Madupu R."/>
            <person name="Peterson J.D."/>
            <person name="Umayam L.A."/>
            <person name="White O."/>
            <person name="Wolf A.M."/>
            <person name="Vamathevan J."/>
            <person name="Weidman J."/>
            <person name="Impraim M."/>
            <person name="Lee K."/>
            <person name="Berry K."/>
            <person name="Lee C."/>
            <person name="Mueller J."/>
            <person name="Khouri H."/>
            <person name="Gill J."/>
            <person name="Utterback T.R."/>
            <person name="McDonald L.A."/>
            <person name="Feldblyum T.V."/>
            <person name="Smith H.O."/>
            <person name="Venter J.C."/>
            <person name="Nealson K.H."/>
            <person name="Fraser C.M."/>
        </authorList>
    </citation>
    <scope>NUCLEOTIDE SEQUENCE [LARGE SCALE GENOMIC DNA]</scope>
    <source>
        <strain evidence="3">ATCC 700550 / JCM 31522 / CIP 106686 / LMG 19005 / NCIMB 14063 / MR-1</strain>
    </source>
</reference>
<dbReference type="BioCyc" id="SONE211586:G1GMP-2015-MONOMER"/>
<reference evidence="2 3" key="2">
    <citation type="journal article" date="2005" name="Proteomics">
        <title>Global detection and characterization of hypothetical proteins in Shewanella oneidensis MR-1 using LC-MS based proteomics.</title>
        <authorList>
            <person name="Elias D.A."/>
            <person name="Monroe M.E."/>
            <person name="Marshall M.J."/>
            <person name="Romine M.F."/>
            <person name="Belieav A.S."/>
            <person name="Fredrickson J.K."/>
            <person name="Anderson G.A."/>
            <person name="Smith R.D."/>
            <person name="Lipton M.S."/>
        </authorList>
    </citation>
    <scope>NUCLEOTIDE SEQUENCE [LARGE SCALE GENOMIC DNA]</scope>
    <source>
        <strain evidence="3">ATCC 700550 / JCM 31522 / CIP 106686 / LMG 19005 / NCIMB 14063 / MR-1</strain>
    </source>
</reference>
<evidence type="ECO:0000313" key="2">
    <source>
        <dbReference type="EMBL" id="AAN55241.2"/>
    </source>
</evidence>
<protein>
    <recommendedName>
        <fullName evidence="4">Outer membrane protein beta-barrel domain-containing protein</fullName>
    </recommendedName>
</protein>
<keyword evidence="1" id="KW-0732">Signal</keyword>
<dbReference type="STRING" id="211586.SO_2199"/>
<reference evidence="2 3" key="4">
    <citation type="journal article" date="2011" name="BMC Genomics">
        <title>Genome-wide protein localization prediction strategies for gram negative bacteria.</title>
        <authorList>
            <person name="Romine M.F."/>
        </authorList>
    </citation>
    <scope>NUCLEOTIDE SEQUENCE [LARGE SCALE GENOMIC DNA]</scope>
    <source>
        <strain evidence="3">ATCC 700550 / JCM 31522 / CIP 106686 / LMG 19005 / NCIMB 14063 / MR-1</strain>
    </source>
</reference>
<accession>Q8EF06</accession>
<organism evidence="2 3">
    <name type="scientific">Shewanella oneidensis (strain ATCC 700550 / JCM 31522 / CIP 106686 / LMG 19005 / NCIMB 14063 / MR-1)</name>
    <dbReference type="NCBI Taxonomy" id="211586"/>
    <lineage>
        <taxon>Bacteria</taxon>
        <taxon>Pseudomonadati</taxon>
        <taxon>Pseudomonadota</taxon>
        <taxon>Gammaproteobacteria</taxon>
        <taxon>Alteromonadales</taxon>
        <taxon>Shewanellaceae</taxon>
        <taxon>Shewanella</taxon>
    </lineage>
</organism>
<dbReference type="PaxDb" id="211586-SO_2199"/>
<evidence type="ECO:0000313" key="3">
    <source>
        <dbReference type="Proteomes" id="UP000008186"/>
    </source>
</evidence>
<reference evidence="2 3" key="3">
    <citation type="journal article" date="2008" name="Appl. Environ. Microbiol.">
        <title>Identification of mobile elements and pseudogenes in the Shewanella oneidensis MR-1 genome.</title>
        <authorList>
            <person name="Romine M.F."/>
            <person name="Carlson T.S."/>
            <person name="Norbeck A.D."/>
            <person name="McCue L.A."/>
            <person name="Lipton M.S."/>
        </authorList>
    </citation>
    <scope>NUCLEOTIDE SEQUENCE [LARGE SCALE GENOMIC DNA]</scope>
    <source>
        <strain evidence="3">ATCC 700550 / JCM 31522 / CIP 106686 / LMG 19005 / NCIMB 14063 / MR-1</strain>
    </source>
</reference>
<dbReference type="HOGENOM" id="CLU_072800_0_0_6"/>
<keyword evidence="3" id="KW-1185">Reference proteome</keyword>
<feature type="signal peptide" evidence="1">
    <location>
        <begin position="1"/>
        <end position="21"/>
    </location>
</feature>
<dbReference type="KEGG" id="son:SO_2199"/>
<evidence type="ECO:0008006" key="4">
    <source>
        <dbReference type="Google" id="ProtNLM"/>
    </source>
</evidence>
<dbReference type="PATRIC" id="fig|1028802.3.peg.665"/>
<feature type="chain" id="PRO_5004308029" description="Outer membrane protein beta-barrel domain-containing protein" evidence="1">
    <location>
        <begin position="22"/>
        <end position="288"/>
    </location>
</feature>
<dbReference type="EMBL" id="AE014299">
    <property type="protein sequence ID" value="AAN55241.2"/>
    <property type="molecule type" value="Genomic_DNA"/>
</dbReference>
<dbReference type="OrthoDB" id="7056944at2"/>
<dbReference type="eggNOG" id="COG3637">
    <property type="taxonomic scope" value="Bacteria"/>
</dbReference>
<gene>
    <name evidence="2" type="ordered locus">SO_2199</name>
</gene>
<dbReference type="AlphaFoldDB" id="Q8EF06"/>
<sequence length="288" mass="32274">MNSFSPLPLLMVSLLGAPALAGDFTIELGGFYSQSDTNMEVTDPTSGLGFTLDYESDLQLAENEFLPFVELNYHFNDRHNFYLDWKQLHRNAETQALTNPFQIEINDTIYDIRAGGKLNSTLNIDILRLGYGYDVIQGSHYDIGLSLGLHTMFINTGFEGVIGVCATSEALINVCGSQAIPRIVDEHVTAPLPDFGVYANYEFIQGWTLVSRAQYFFIKLNDVEGELIDVKLGLDAQFTSGWRLSVAYNYYKVDVDIDQKSADKDAKVADYNIYYSFIGPMLSVSYTF</sequence>
<evidence type="ECO:0000256" key="1">
    <source>
        <dbReference type="SAM" id="SignalP"/>
    </source>
</evidence>
<proteinExistence type="predicted"/>